<name>A0A382HGR2_9ZZZZ</name>
<dbReference type="EMBL" id="UINC01061186">
    <property type="protein sequence ID" value="SVB86490.1"/>
    <property type="molecule type" value="Genomic_DNA"/>
</dbReference>
<evidence type="ECO:0000313" key="1">
    <source>
        <dbReference type="EMBL" id="SVB86490.1"/>
    </source>
</evidence>
<accession>A0A382HGR2</accession>
<dbReference type="AlphaFoldDB" id="A0A382HGR2"/>
<reference evidence="1" key="1">
    <citation type="submission" date="2018-05" db="EMBL/GenBank/DDBJ databases">
        <authorList>
            <person name="Lanie J.A."/>
            <person name="Ng W.-L."/>
            <person name="Kazmierczak K.M."/>
            <person name="Andrzejewski T.M."/>
            <person name="Davidsen T.M."/>
            <person name="Wayne K.J."/>
            <person name="Tettelin H."/>
            <person name="Glass J.I."/>
            <person name="Rusch D."/>
            <person name="Podicherti R."/>
            <person name="Tsui H.-C.T."/>
            <person name="Winkler M.E."/>
        </authorList>
    </citation>
    <scope>NUCLEOTIDE SEQUENCE</scope>
</reference>
<evidence type="ECO:0008006" key="2">
    <source>
        <dbReference type="Google" id="ProtNLM"/>
    </source>
</evidence>
<proteinExistence type="predicted"/>
<sequence>YQAWDEEGIYLPKHSWQGALTYYGLFKESKNLEVWGTVGMTGRDSMLLPILGVDGDPTSELARAPLFEYWFAFVQVRIVTVNVFIRWENLTGKRDNFDFPDRLQPRFRTLYGVRWTMNN</sequence>
<gene>
    <name evidence="1" type="ORF">METZ01_LOCUS239344</name>
</gene>
<feature type="non-terminal residue" evidence="1">
    <location>
        <position position="1"/>
    </location>
</feature>
<organism evidence="1">
    <name type="scientific">marine metagenome</name>
    <dbReference type="NCBI Taxonomy" id="408172"/>
    <lineage>
        <taxon>unclassified sequences</taxon>
        <taxon>metagenomes</taxon>
        <taxon>ecological metagenomes</taxon>
    </lineage>
</organism>
<protein>
    <recommendedName>
        <fullName evidence="2">TonB-dependent receptor-like beta-barrel domain-containing protein</fullName>
    </recommendedName>
</protein>